<dbReference type="AlphaFoldDB" id="A0A0A9GIP5"/>
<reference evidence="1" key="2">
    <citation type="journal article" date="2015" name="Data Brief">
        <title>Shoot transcriptome of the giant reed, Arundo donax.</title>
        <authorList>
            <person name="Barrero R.A."/>
            <person name="Guerrero F.D."/>
            <person name="Moolhuijzen P."/>
            <person name="Goolsby J.A."/>
            <person name="Tidwell J."/>
            <person name="Bellgard S.E."/>
            <person name="Bellgard M.I."/>
        </authorList>
    </citation>
    <scope>NUCLEOTIDE SEQUENCE</scope>
    <source>
        <tissue evidence="1">Shoot tissue taken approximately 20 cm above the soil surface</tissue>
    </source>
</reference>
<proteinExistence type="predicted"/>
<protein>
    <submittedName>
        <fullName evidence="1">Uncharacterized protein</fullName>
    </submittedName>
</protein>
<accession>A0A0A9GIP5</accession>
<reference evidence="1" key="1">
    <citation type="submission" date="2014-09" db="EMBL/GenBank/DDBJ databases">
        <authorList>
            <person name="Magalhaes I.L.F."/>
            <person name="Oliveira U."/>
            <person name="Santos F.R."/>
            <person name="Vidigal T.H.D.A."/>
            <person name="Brescovit A.D."/>
            <person name="Santos A.J."/>
        </authorList>
    </citation>
    <scope>NUCLEOTIDE SEQUENCE</scope>
    <source>
        <tissue evidence="1">Shoot tissue taken approximately 20 cm above the soil surface</tissue>
    </source>
</reference>
<name>A0A0A9GIP5_ARUDO</name>
<sequence>MRLQIFYSNKSFRCLYYCNTDTCVDSAKNKNGHTDYYSESD</sequence>
<dbReference type="EMBL" id="GBRH01175490">
    <property type="protein sequence ID" value="JAE22406.1"/>
    <property type="molecule type" value="Transcribed_RNA"/>
</dbReference>
<organism evidence="1">
    <name type="scientific">Arundo donax</name>
    <name type="common">Giant reed</name>
    <name type="synonym">Donax arundinaceus</name>
    <dbReference type="NCBI Taxonomy" id="35708"/>
    <lineage>
        <taxon>Eukaryota</taxon>
        <taxon>Viridiplantae</taxon>
        <taxon>Streptophyta</taxon>
        <taxon>Embryophyta</taxon>
        <taxon>Tracheophyta</taxon>
        <taxon>Spermatophyta</taxon>
        <taxon>Magnoliopsida</taxon>
        <taxon>Liliopsida</taxon>
        <taxon>Poales</taxon>
        <taxon>Poaceae</taxon>
        <taxon>PACMAD clade</taxon>
        <taxon>Arundinoideae</taxon>
        <taxon>Arundineae</taxon>
        <taxon>Arundo</taxon>
    </lineage>
</organism>
<evidence type="ECO:0000313" key="1">
    <source>
        <dbReference type="EMBL" id="JAE22406.1"/>
    </source>
</evidence>